<evidence type="ECO:0000313" key="1">
    <source>
        <dbReference type="EMBL" id="QHT76428.1"/>
    </source>
</evidence>
<sequence length="135" mass="15538">MSAAQKTARAAVMAEAHEILTEEELLLLCGFCYKEEKKAFCLRWNRISGKHEPCNGIHAAELTKEKLPLFLRTLWSNTKCVEEFKERFRNFSIEGNFPNSDDVVTMDTVLDVLKKENPELDLASAKNLLFCLRWV</sequence>
<accession>A0A6C0H7A2</accession>
<name>A0A6C0H7A2_9ZZZZ</name>
<organism evidence="1">
    <name type="scientific">viral metagenome</name>
    <dbReference type="NCBI Taxonomy" id="1070528"/>
    <lineage>
        <taxon>unclassified sequences</taxon>
        <taxon>metagenomes</taxon>
        <taxon>organismal metagenomes</taxon>
    </lineage>
</organism>
<dbReference type="EMBL" id="MN739896">
    <property type="protein sequence ID" value="QHT76428.1"/>
    <property type="molecule type" value="Genomic_DNA"/>
</dbReference>
<reference evidence="1" key="1">
    <citation type="journal article" date="2020" name="Nature">
        <title>Giant virus diversity and host interactions through global metagenomics.</title>
        <authorList>
            <person name="Schulz F."/>
            <person name="Roux S."/>
            <person name="Paez-Espino D."/>
            <person name="Jungbluth S."/>
            <person name="Walsh D.A."/>
            <person name="Denef V.J."/>
            <person name="McMahon K.D."/>
            <person name="Konstantinidis K.T."/>
            <person name="Eloe-Fadrosh E.A."/>
            <person name="Kyrpides N.C."/>
            <person name="Woyke T."/>
        </authorList>
    </citation>
    <scope>NUCLEOTIDE SEQUENCE</scope>
    <source>
        <strain evidence="1">GVMAG-M-3300023179-82</strain>
    </source>
</reference>
<dbReference type="AlphaFoldDB" id="A0A6C0H7A2"/>
<protein>
    <submittedName>
        <fullName evidence="1">Uncharacterized protein</fullName>
    </submittedName>
</protein>
<proteinExistence type="predicted"/>